<accession>A0A1C9C8D8</accession>
<dbReference type="Pfam" id="PF02597">
    <property type="entry name" value="ThiS"/>
    <property type="match status" value="1"/>
</dbReference>
<dbReference type="InterPro" id="IPR010035">
    <property type="entry name" value="Thi_S"/>
</dbReference>
<organism evidence="1">
    <name type="scientific">Riquetophycus sp</name>
    <dbReference type="NCBI Taxonomy" id="1897556"/>
    <lineage>
        <taxon>Eukaryota</taxon>
        <taxon>Rhodophyta</taxon>
        <taxon>Florideophyceae</taxon>
        <taxon>Rhodymeniophycidae</taxon>
        <taxon>Peyssonneliales</taxon>
        <taxon>Peyssonneliaceae</taxon>
        <taxon>Riquetophycus</taxon>
    </lineage>
</organism>
<dbReference type="SUPFAM" id="SSF54285">
    <property type="entry name" value="MoaD/ThiS"/>
    <property type="match status" value="1"/>
</dbReference>
<reference evidence="1" key="1">
    <citation type="journal article" date="2016" name="BMC Biol.">
        <title>Parallel evolution of highly conserved plastid genome architecture in red seaweeds and seed plants.</title>
        <authorList>
            <person name="Lee J."/>
            <person name="Cho C.H."/>
            <person name="Park S.I."/>
            <person name="Choi J.W."/>
            <person name="Song H.S."/>
            <person name="West J.A."/>
            <person name="Bhattacharya D."/>
            <person name="Yoon H.S."/>
        </authorList>
    </citation>
    <scope>NUCLEOTIDE SEQUENCE</scope>
</reference>
<dbReference type="CDD" id="cd00565">
    <property type="entry name" value="Ubl_ThiS"/>
    <property type="match status" value="1"/>
</dbReference>
<dbReference type="InterPro" id="IPR012675">
    <property type="entry name" value="Beta-grasp_dom_sf"/>
</dbReference>
<dbReference type="AlphaFoldDB" id="A0A1C9C8D8"/>
<proteinExistence type="predicted"/>
<evidence type="ECO:0000313" key="1">
    <source>
        <dbReference type="EMBL" id="AOM64629.1"/>
    </source>
</evidence>
<dbReference type="Gene3D" id="3.10.20.30">
    <property type="match status" value="1"/>
</dbReference>
<keyword evidence="1" id="KW-0934">Plastid</keyword>
<dbReference type="EMBL" id="KX284710">
    <property type="protein sequence ID" value="AOM64629.1"/>
    <property type="molecule type" value="Genomic_DNA"/>
</dbReference>
<gene>
    <name evidence="1" type="primary">thiS</name>
    <name evidence="1" type="ORF">Riqu_150</name>
</gene>
<dbReference type="InterPro" id="IPR016155">
    <property type="entry name" value="Mopterin_synth/thiamin_S_b"/>
</dbReference>
<protein>
    <submittedName>
        <fullName evidence="1">Thiamine biosynthesis protein S</fullName>
    </submittedName>
</protein>
<dbReference type="InterPro" id="IPR003749">
    <property type="entry name" value="ThiS/MoaD-like"/>
</dbReference>
<sequence>MNLAYNTIILNGETLNCISLMSIYDLLVYLEFDVSRVVVEYNSKIIPNNDFDNILINNNDRLEVITIVGGG</sequence>
<name>A0A1C9C8D8_9FLOR</name>
<geneLocation type="plastid" evidence="1"/>
<dbReference type="PANTHER" id="PTHR34472:SF1">
    <property type="entry name" value="SULFUR CARRIER PROTEIN THIS"/>
    <property type="match status" value="1"/>
</dbReference>
<dbReference type="PANTHER" id="PTHR34472">
    <property type="entry name" value="SULFUR CARRIER PROTEIN THIS"/>
    <property type="match status" value="1"/>
</dbReference>
<dbReference type="NCBIfam" id="TIGR01683">
    <property type="entry name" value="thiS"/>
    <property type="match status" value="1"/>
</dbReference>